<gene>
    <name evidence="2" type="ORF">GP486_004913</name>
</gene>
<protein>
    <recommendedName>
        <fullName evidence="4">Transcription factor domain-containing protein</fullName>
    </recommendedName>
</protein>
<keyword evidence="3" id="KW-1185">Reference proteome</keyword>
<feature type="region of interest" description="Disordered" evidence="1">
    <location>
        <begin position="205"/>
        <end position="230"/>
    </location>
</feature>
<feature type="region of interest" description="Disordered" evidence="1">
    <location>
        <begin position="16"/>
        <end position="37"/>
    </location>
</feature>
<dbReference type="AlphaFoldDB" id="A0A9P8LA87"/>
<dbReference type="EMBL" id="JAGHQM010000847">
    <property type="protein sequence ID" value="KAH0558434.1"/>
    <property type="molecule type" value="Genomic_DNA"/>
</dbReference>
<dbReference type="InterPro" id="IPR052780">
    <property type="entry name" value="AAA_Catabolism_Regulators"/>
</dbReference>
<evidence type="ECO:0000256" key="1">
    <source>
        <dbReference type="SAM" id="MobiDB-lite"/>
    </source>
</evidence>
<name>A0A9P8LA87_9PEZI</name>
<dbReference type="Proteomes" id="UP000750711">
    <property type="component" value="Unassembled WGS sequence"/>
</dbReference>
<dbReference type="GO" id="GO:0000981">
    <property type="term" value="F:DNA-binding transcription factor activity, RNA polymerase II-specific"/>
    <property type="evidence" value="ECO:0007669"/>
    <property type="project" value="TreeGrafter"/>
</dbReference>
<feature type="compositionally biased region" description="Polar residues" evidence="1">
    <location>
        <begin position="486"/>
        <end position="500"/>
    </location>
</feature>
<dbReference type="GO" id="GO:0045944">
    <property type="term" value="P:positive regulation of transcription by RNA polymerase II"/>
    <property type="evidence" value="ECO:0007669"/>
    <property type="project" value="TreeGrafter"/>
</dbReference>
<evidence type="ECO:0000313" key="3">
    <source>
        <dbReference type="Proteomes" id="UP000750711"/>
    </source>
</evidence>
<evidence type="ECO:0000313" key="2">
    <source>
        <dbReference type="EMBL" id="KAH0558434.1"/>
    </source>
</evidence>
<proteinExistence type="predicted"/>
<dbReference type="GO" id="GO:0005634">
    <property type="term" value="C:nucleus"/>
    <property type="evidence" value="ECO:0007669"/>
    <property type="project" value="TreeGrafter"/>
</dbReference>
<dbReference type="PANTHER" id="PTHR31644">
    <property type="entry name" value="TRANSCRIPTIONAL ACTIVATOR ARO80-RELATED"/>
    <property type="match status" value="1"/>
</dbReference>
<dbReference type="PANTHER" id="PTHR31644:SF2">
    <property type="entry name" value="TRANSCRIPTIONAL ACTIVATOR ARO80-RELATED"/>
    <property type="match status" value="1"/>
</dbReference>
<dbReference type="GO" id="GO:0009074">
    <property type="term" value="P:aromatic amino acid family catabolic process"/>
    <property type="evidence" value="ECO:0007669"/>
    <property type="project" value="TreeGrafter"/>
</dbReference>
<organism evidence="2 3">
    <name type="scientific">Trichoglossum hirsutum</name>
    <dbReference type="NCBI Taxonomy" id="265104"/>
    <lineage>
        <taxon>Eukaryota</taxon>
        <taxon>Fungi</taxon>
        <taxon>Dikarya</taxon>
        <taxon>Ascomycota</taxon>
        <taxon>Pezizomycotina</taxon>
        <taxon>Geoglossomycetes</taxon>
        <taxon>Geoglossales</taxon>
        <taxon>Geoglossaceae</taxon>
        <taxon>Trichoglossum</taxon>
    </lineage>
</organism>
<dbReference type="CDD" id="cd12148">
    <property type="entry name" value="fungal_TF_MHR"/>
    <property type="match status" value="1"/>
</dbReference>
<evidence type="ECO:0008006" key="4">
    <source>
        <dbReference type="Google" id="ProtNLM"/>
    </source>
</evidence>
<sequence length="647" mass="71603">MIERMVWGQEQFGGGFCGAGADEDGDAPNSSTAPWRGLRRGSLRTLGTVEGLMLLTEWHPRALHFPPGDDAHELVMKETKNINRYSTDNADGDTGNNERRTFEGIGGRRIENWLEPAWRSDRMCWMLLGNALALSFELGVFDDIDDTTSFGGEVYRPEFESLAYRRRAHRVQKLLLVYVTQLSGRLGWTNMVPRHISKSAFFKTPGQSFGERQQAQQKHKGELPETDGEQEDTMTAWIELTTLLKSGNELLFPSRKQTRELIRSGKYVAMLEHFQPLLRSWRNDFDKLNIPSHMRHILIIEYEYLRVYINSLALQAVVERCTNKAGNNAYIQTSNPNSSSGGAISPNPRSYGSVPFSTLINLYGGDQEYVKEVVDASRSLLQTVVEGLLPGDYLKHAPVRTYFRIISGAMFLLKTFALGAKEDEVAISLSLMDRAISALRNCIVDDVHLGNRFADLLDTLTQRIRARFVRMAGNHSGTSRRDSHSPAPNTGRHQTPQRYQQAHGLPQSGYQWSGGAYDMSGLNGNAAANGADDHPTPNPLVGISTESIDAADPNVSIMPPPSFVFTPSYENGNTGGGGGSLENNQNQSYTPNFGLDDSGYIPDWLALPLDNLLNTSYGVSQTEVGPDVGGYDLLEILLSEMEGGVSV</sequence>
<feature type="region of interest" description="Disordered" evidence="1">
    <location>
        <begin position="472"/>
        <end position="507"/>
    </location>
</feature>
<reference evidence="2" key="1">
    <citation type="submission" date="2021-03" db="EMBL/GenBank/DDBJ databases">
        <title>Comparative genomics and phylogenomic investigation of the class Geoglossomycetes provide insights into ecological specialization and systematics.</title>
        <authorList>
            <person name="Melie T."/>
            <person name="Pirro S."/>
            <person name="Miller A.N."/>
            <person name="Quandt A."/>
        </authorList>
    </citation>
    <scope>NUCLEOTIDE SEQUENCE</scope>
    <source>
        <strain evidence="2">CAQ_001_2017</strain>
    </source>
</reference>
<feature type="compositionally biased region" description="Polar residues" evidence="1">
    <location>
        <begin position="205"/>
        <end position="216"/>
    </location>
</feature>
<accession>A0A9P8LA87</accession>
<comment type="caution">
    <text evidence="2">The sequence shown here is derived from an EMBL/GenBank/DDBJ whole genome shotgun (WGS) entry which is preliminary data.</text>
</comment>